<feature type="binding site" evidence="5">
    <location>
        <position position="130"/>
    </location>
    <ligand>
        <name>S-adenosyl-L-methionine</name>
        <dbReference type="ChEBI" id="CHEBI:59789"/>
    </ligand>
</feature>
<evidence type="ECO:0000256" key="6">
    <source>
        <dbReference type="SAM" id="Phobius"/>
    </source>
</evidence>
<comment type="catalytic activity">
    <reaction evidence="5">
        <text>a 3-demethylubiquinol + S-adenosyl-L-methionine = a ubiquinol + S-adenosyl-L-homocysteine + H(+)</text>
        <dbReference type="Rhea" id="RHEA:44380"/>
        <dbReference type="Rhea" id="RHEA-COMP:9566"/>
        <dbReference type="Rhea" id="RHEA-COMP:10914"/>
        <dbReference type="ChEBI" id="CHEBI:15378"/>
        <dbReference type="ChEBI" id="CHEBI:17976"/>
        <dbReference type="ChEBI" id="CHEBI:57856"/>
        <dbReference type="ChEBI" id="CHEBI:59789"/>
        <dbReference type="ChEBI" id="CHEBI:84422"/>
        <dbReference type="EC" id="2.1.1.64"/>
    </reaction>
</comment>
<dbReference type="Gene3D" id="3.40.50.150">
    <property type="entry name" value="Vaccinia Virus protein VP39"/>
    <property type="match status" value="1"/>
</dbReference>
<dbReference type="NCBIfam" id="TIGR01983">
    <property type="entry name" value="UbiG"/>
    <property type="match status" value="1"/>
</dbReference>
<dbReference type="UniPathway" id="UPA00232"/>
<dbReference type="FunCoup" id="A0A1B1AMW8">
    <property type="interactions" value="428"/>
</dbReference>
<keyword evidence="8" id="KW-1185">Reference proteome</keyword>
<dbReference type="SUPFAM" id="SSF53335">
    <property type="entry name" value="S-adenosyl-L-methionine-dependent methyltransferases"/>
    <property type="match status" value="1"/>
</dbReference>
<accession>A0A1B1AMW8</accession>
<comment type="pathway">
    <text evidence="5">Cofactor biosynthesis; ubiquinone biosynthesis.</text>
</comment>
<evidence type="ECO:0000256" key="3">
    <source>
        <dbReference type="ARBA" id="ARBA00022688"/>
    </source>
</evidence>
<gene>
    <name evidence="5" type="primary">ubiG</name>
    <name evidence="7" type="ORF">ATE48_19185</name>
</gene>
<dbReference type="AlphaFoldDB" id="A0A1B1AMW8"/>
<dbReference type="GO" id="GO:0102208">
    <property type="term" value="F:2-polyprenyl-6-hydroxyphenol methylase activity"/>
    <property type="evidence" value="ECO:0007669"/>
    <property type="project" value="UniProtKB-EC"/>
</dbReference>
<dbReference type="InParanoid" id="A0A1B1AMW8"/>
<proteinExistence type="inferred from homology"/>
<organism evidence="7 8">
    <name type="scientific">Candidatus Viadribacter manganicus</name>
    <dbReference type="NCBI Taxonomy" id="1759059"/>
    <lineage>
        <taxon>Bacteria</taxon>
        <taxon>Pseudomonadati</taxon>
        <taxon>Pseudomonadota</taxon>
        <taxon>Alphaproteobacteria</taxon>
        <taxon>Hyphomonadales</taxon>
        <taxon>Hyphomonadaceae</taxon>
        <taxon>Candidatus Viadribacter</taxon>
    </lineage>
</organism>
<keyword evidence="6" id="KW-1133">Transmembrane helix</keyword>
<keyword evidence="1 5" id="KW-0489">Methyltransferase</keyword>
<dbReference type="EC" id="2.1.1.64" evidence="5"/>
<dbReference type="InterPro" id="IPR029063">
    <property type="entry name" value="SAM-dependent_MTases_sf"/>
</dbReference>
<dbReference type="EC" id="2.1.1.222" evidence="5"/>
<sequence>MATTLDPVEIAKFSALAAEWWNPKGPFGALHRLNPVRLQYIRDLAQRHFARSGRRPLDGVRTLDLGCGGGLVSAPLARMGAKLTAIDASAEAIGAANAYAEQAGLDINFQNTTAEALVELGAQFELVTALEIIEHVSDVNVFLTAAAALVAPGGLLILSTINRTAKARALAITGAERILKWAPEGAHDYDKLVTPEEIRTGAPTLRWDEPVGISFQPLGSGWAISHDIDVNYMMAGRKAA</sequence>
<keyword evidence="4 5" id="KW-0949">S-adenosyl-L-methionine</keyword>
<evidence type="ECO:0000256" key="2">
    <source>
        <dbReference type="ARBA" id="ARBA00022679"/>
    </source>
</evidence>
<dbReference type="KEGG" id="cbot:ATE48_19185"/>
<feature type="transmembrane region" description="Helical" evidence="6">
    <location>
        <begin position="139"/>
        <end position="158"/>
    </location>
</feature>
<evidence type="ECO:0000256" key="1">
    <source>
        <dbReference type="ARBA" id="ARBA00022603"/>
    </source>
</evidence>
<dbReference type="InterPro" id="IPR010233">
    <property type="entry name" value="UbiG_MeTrfase"/>
</dbReference>
<dbReference type="CDD" id="cd02440">
    <property type="entry name" value="AdoMet_MTases"/>
    <property type="match status" value="1"/>
</dbReference>
<dbReference type="STRING" id="1759059.ATE48_19185"/>
<keyword evidence="6" id="KW-0812">Transmembrane</keyword>
<dbReference type="HAMAP" id="MF_00472">
    <property type="entry name" value="UbiG"/>
    <property type="match status" value="1"/>
</dbReference>
<name>A0A1B1AMW8_9PROT</name>
<dbReference type="OrthoDB" id="9801538at2"/>
<dbReference type="GO" id="GO:0010420">
    <property type="term" value="F:polyprenyldihydroxybenzoate methyltransferase activity"/>
    <property type="evidence" value="ECO:0007669"/>
    <property type="project" value="InterPro"/>
</dbReference>
<feature type="binding site" evidence="5">
    <location>
        <position position="87"/>
    </location>
    <ligand>
        <name>S-adenosyl-L-methionine</name>
        <dbReference type="ChEBI" id="CHEBI:59789"/>
    </ligand>
</feature>
<comment type="function">
    <text evidence="5">O-methyltransferase that catalyzes the 2 O-methylation steps in the ubiquinone biosynthetic pathway.</text>
</comment>
<reference evidence="7 8" key="1">
    <citation type="submission" date="2015-11" db="EMBL/GenBank/DDBJ databases">
        <title>Whole-Genome Sequence of Candidatus Oderbacter manganicum from the National Park Lower Oder Valley, Germany.</title>
        <authorList>
            <person name="Braun B."/>
            <person name="Liere K."/>
            <person name="Szewzyk U."/>
        </authorList>
    </citation>
    <scope>NUCLEOTIDE SEQUENCE [LARGE SCALE GENOMIC DNA]</scope>
    <source>
        <strain evidence="7 8">OTSz_A_272</strain>
    </source>
</reference>
<dbReference type="Proteomes" id="UP000092498">
    <property type="component" value="Chromosome"/>
</dbReference>
<comment type="catalytic activity">
    <reaction evidence="5">
        <text>a 3-(all-trans-polyprenyl)benzene-1,2-diol + S-adenosyl-L-methionine = a 2-methoxy-6-(all-trans-polyprenyl)phenol + S-adenosyl-L-homocysteine + H(+)</text>
        <dbReference type="Rhea" id="RHEA:31411"/>
        <dbReference type="Rhea" id="RHEA-COMP:9550"/>
        <dbReference type="Rhea" id="RHEA-COMP:9551"/>
        <dbReference type="ChEBI" id="CHEBI:15378"/>
        <dbReference type="ChEBI" id="CHEBI:57856"/>
        <dbReference type="ChEBI" id="CHEBI:59789"/>
        <dbReference type="ChEBI" id="CHEBI:62729"/>
        <dbReference type="ChEBI" id="CHEBI:62731"/>
        <dbReference type="EC" id="2.1.1.222"/>
    </reaction>
</comment>
<dbReference type="EMBL" id="CP013244">
    <property type="protein sequence ID" value="ANP47870.1"/>
    <property type="molecule type" value="Genomic_DNA"/>
</dbReference>
<evidence type="ECO:0000313" key="8">
    <source>
        <dbReference type="Proteomes" id="UP000092498"/>
    </source>
</evidence>
<feature type="binding site" evidence="5">
    <location>
        <position position="66"/>
    </location>
    <ligand>
        <name>S-adenosyl-L-methionine</name>
        <dbReference type="ChEBI" id="CHEBI:59789"/>
    </ligand>
</feature>
<evidence type="ECO:0000313" key="7">
    <source>
        <dbReference type="EMBL" id="ANP47870.1"/>
    </source>
</evidence>
<dbReference type="GO" id="GO:0061542">
    <property type="term" value="F:3-demethylubiquinol 3-O-methyltransferase activity"/>
    <property type="evidence" value="ECO:0007669"/>
    <property type="project" value="UniProtKB-UniRule"/>
</dbReference>
<keyword evidence="2 5" id="KW-0808">Transferase</keyword>
<keyword evidence="7" id="KW-0830">Ubiquinone</keyword>
<evidence type="ECO:0000256" key="4">
    <source>
        <dbReference type="ARBA" id="ARBA00022691"/>
    </source>
</evidence>
<protein>
    <recommendedName>
        <fullName evidence="5">Ubiquinone biosynthesis O-methyltransferase</fullName>
    </recommendedName>
    <alternativeName>
        <fullName evidence="5">2-polyprenyl-6-hydroxyphenol methylase</fullName>
        <ecNumber evidence="5">2.1.1.222</ecNumber>
    </alternativeName>
    <alternativeName>
        <fullName evidence="5">3-demethylubiquinone 3-O-methyltransferase</fullName>
        <ecNumber evidence="5">2.1.1.64</ecNumber>
    </alternativeName>
</protein>
<dbReference type="PANTHER" id="PTHR43464:SF19">
    <property type="entry name" value="UBIQUINONE BIOSYNTHESIS O-METHYLTRANSFERASE, MITOCHONDRIAL"/>
    <property type="match status" value="1"/>
</dbReference>
<dbReference type="PANTHER" id="PTHR43464">
    <property type="entry name" value="METHYLTRANSFERASE"/>
    <property type="match status" value="1"/>
</dbReference>
<keyword evidence="6" id="KW-0472">Membrane</keyword>
<feature type="binding site" evidence="5">
    <location>
        <position position="37"/>
    </location>
    <ligand>
        <name>S-adenosyl-L-methionine</name>
        <dbReference type="ChEBI" id="CHEBI:59789"/>
    </ligand>
</feature>
<keyword evidence="3 5" id="KW-0831">Ubiquinone biosynthesis</keyword>
<evidence type="ECO:0000256" key="5">
    <source>
        <dbReference type="HAMAP-Rule" id="MF_00472"/>
    </source>
</evidence>
<dbReference type="GO" id="GO:0032259">
    <property type="term" value="P:methylation"/>
    <property type="evidence" value="ECO:0007669"/>
    <property type="project" value="UniProtKB-KW"/>
</dbReference>
<dbReference type="RefSeq" id="WP_066774411.1">
    <property type="nucleotide sequence ID" value="NZ_CP013244.1"/>
</dbReference>
<dbReference type="Pfam" id="PF13489">
    <property type="entry name" value="Methyltransf_23"/>
    <property type="match status" value="1"/>
</dbReference>
<comment type="similarity">
    <text evidence="5">Belongs to the methyltransferase superfamily. UbiG/COQ3 family.</text>
</comment>